<dbReference type="GO" id="GO:0016020">
    <property type="term" value="C:membrane"/>
    <property type="evidence" value="ECO:0000318"/>
    <property type="project" value="GO_Central"/>
</dbReference>
<evidence type="ECO:0000256" key="4">
    <source>
        <dbReference type="ARBA" id="ARBA00022692"/>
    </source>
</evidence>
<feature type="domain" description="Phospholipid/glycerol acyltransferase" evidence="8">
    <location>
        <begin position="305"/>
        <end position="407"/>
    </location>
</feature>
<keyword evidence="3" id="KW-0808">Transferase</keyword>
<keyword evidence="10" id="KW-1185">Reference proteome</keyword>
<dbReference type="GO" id="GO:0090447">
    <property type="term" value="F:glycerol-3-phosphate 2-O-acyltransferase activity"/>
    <property type="evidence" value="ECO:0000318"/>
    <property type="project" value="GO_Central"/>
</dbReference>
<keyword evidence="6 7" id="KW-0472">Membrane</keyword>
<dbReference type="SMART" id="SM00563">
    <property type="entry name" value="PlsC"/>
    <property type="match status" value="1"/>
</dbReference>
<organism evidence="10">
    <name type="scientific">Selaginella moellendorffii</name>
    <name type="common">Spikemoss</name>
    <dbReference type="NCBI Taxonomy" id="88036"/>
    <lineage>
        <taxon>Eukaryota</taxon>
        <taxon>Viridiplantae</taxon>
        <taxon>Streptophyta</taxon>
        <taxon>Embryophyta</taxon>
        <taxon>Tracheophyta</taxon>
        <taxon>Lycopodiopsida</taxon>
        <taxon>Selaginellales</taxon>
        <taxon>Selaginellaceae</taxon>
        <taxon>Selaginella</taxon>
    </lineage>
</organism>
<dbReference type="Pfam" id="PF01553">
    <property type="entry name" value="Acyltransferase"/>
    <property type="match status" value="1"/>
</dbReference>
<dbReference type="STRING" id="88036.D8T352"/>
<dbReference type="OrthoDB" id="1854593at2759"/>
<reference evidence="9 10" key="1">
    <citation type="journal article" date="2011" name="Science">
        <title>The Selaginella genome identifies genetic changes associated with the evolution of vascular plants.</title>
        <authorList>
            <person name="Banks J.A."/>
            <person name="Nishiyama T."/>
            <person name="Hasebe M."/>
            <person name="Bowman J.L."/>
            <person name="Gribskov M."/>
            <person name="dePamphilis C."/>
            <person name="Albert V.A."/>
            <person name="Aono N."/>
            <person name="Aoyama T."/>
            <person name="Ambrose B.A."/>
            <person name="Ashton N.W."/>
            <person name="Axtell M.J."/>
            <person name="Barker E."/>
            <person name="Barker M.S."/>
            <person name="Bennetzen J.L."/>
            <person name="Bonawitz N.D."/>
            <person name="Chapple C."/>
            <person name="Cheng C."/>
            <person name="Correa L.G."/>
            <person name="Dacre M."/>
            <person name="DeBarry J."/>
            <person name="Dreyer I."/>
            <person name="Elias M."/>
            <person name="Engstrom E.M."/>
            <person name="Estelle M."/>
            <person name="Feng L."/>
            <person name="Finet C."/>
            <person name="Floyd S.K."/>
            <person name="Frommer W.B."/>
            <person name="Fujita T."/>
            <person name="Gramzow L."/>
            <person name="Gutensohn M."/>
            <person name="Harholt J."/>
            <person name="Hattori M."/>
            <person name="Heyl A."/>
            <person name="Hirai T."/>
            <person name="Hiwatashi Y."/>
            <person name="Ishikawa M."/>
            <person name="Iwata M."/>
            <person name="Karol K.G."/>
            <person name="Koehler B."/>
            <person name="Kolukisaoglu U."/>
            <person name="Kubo M."/>
            <person name="Kurata T."/>
            <person name="Lalonde S."/>
            <person name="Li K."/>
            <person name="Li Y."/>
            <person name="Litt A."/>
            <person name="Lyons E."/>
            <person name="Manning G."/>
            <person name="Maruyama T."/>
            <person name="Michael T.P."/>
            <person name="Mikami K."/>
            <person name="Miyazaki S."/>
            <person name="Morinaga S."/>
            <person name="Murata T."/>
            <person name="Mueller-Roeber B."/>
            <person name="Nelson D.R."/>
            <person name="Obara M."/>
            <person name="Oguri Y."/>
            <person name="Olmstead R.G."/>
            <person name="Onodera N."/>
            <person name="Petersen B.L."/>
            <person name="Pils B."/>
            <person name="Prigge M."/>
            <person name="Rensing S.A."/>
            <person name="Riano-Pachon D.M."/>
            <person name="Roberts A.W."/>
            <person name="Sato Y."/>
            <person name="Scheller H.V."/>
            <person name="Schulz B."/>
            <person name="Schulz C."/>
            <person name="Shakirov E.V."/>
            <person name="Shibagaki N."/>
            <person name="Shinohara N."/>
            <person name="Shippen D.E."/>
            <person name="Soerensen I."/>
            <person name="Sotooka R."/>
            <person name="Sugimoto N."/>
            <person name="Sugita M."/>
            <person name="Sumikawa N."/>
            <person name="Tanurdzic M."/>
            <person name="Theissen G."/>
            <person name="Ulvskov P."/>
            <person name="Wakazuki S."/>
            <person name="Weng J.K."/>
            <person name="Willats W.W."/>
            <person name="Wipf D."/>
            <person name="Wolf P.G."/>
            <person name="Yang L."/>
            <person name="Zimmer A.D."/>
            <person name="Zhu Q."/>
            <person name="Mitros T."/>
            <person name="Hellsten U."/>
            <person name="Loque D."/>
            <person name="Otillar R."/>
            <person name="Salamov A."/>
            <person name="Schmutz J."/>
            <person name="Shapiro H."/>
            <person name="Lindquist E."/>
            <person name="Lucas S."/>
            <person name="Rokhsar D."/>
            <person name="Grigoriev I.V."/>
        </authorList>
    </citation>
    <scope>NUCLEOTIDE SEQUENCE [LARGE SCALE GENOMIC DNA]</scope>
</reference>
<dbReference type="Gene3D" id="3.40.50.1000">
    <property type="entry name" value="HAD superfamily/HAD-like"/>
    <property type="match status" value="1"/>
</dbReference>
<name>D8T352_SELML</name>
<gene>
    <name evidence="9" type="primary">GPAT2-2</name>
    <name evidence="9" type="ORF">SELMODRAFT_269600</name>
</gene>
<sequence length="497" mass="55528">MADLKYSRLVQFGLVENCSSEGRGMHTVAADLDGTLLRRRSSFPYFLLVALEGGSLFRAVVLGLLAPIAWLLYHFVSEAAAIQLLIYVSFSGQKVSEIEKVATAVLPKFYSQDVHSDAFRVFSSCGKKYVITANPRIMVEYFCKAFLGADKVIGTEIEVDDDGRATGFVKFPGVLVSQNKRTALKLEFVDGELPEIGLGDRETDFAFMSLCKEAYVVPKRKVDAVDGSALAQRVIFHDGRLVQLPTPFVALVTFLWLPIGFALAVLRIGLTSRCPRKYMGMIYAILGVRRITKGKVPRKQDGRGLLFVCNHRTLVDPIFLGLAAERDVTGLTYSISRVSEVLSPIVTVRLTRDKERDFTKMKSLLERGRDLCLCPEGTTCREPFLLRFSALFTQLTHRIVPAAVKTRQSMFNGTAVRGWKGMDPFFFFMNPFPTYEVEFLEELPAEMSVQKGGKSSFETANFIQKMLGDKLGYECTTFTRKDKYLMLNGSDGTVPTK</sequence>
<comment type="similarity">
    <text evidence="2">Belongs to the GPAT/DAPAT family.</text>
</comment>
<dbReference type="KEGG" id="smo:SELMODRAFT_269600"/>
<feature type="transmembrane region" description="Helical" evidence="7">
    <location>
        <begin position="45"/>
        <end position="65"/>
    </location>
</feature>
<dbReference type="FunCoup" id="D8T352">
    <property type="interactions" value="151"/>
</dbReference>
<dbReference type="GO" id="GO:0010143">
    <property type="term" value="P:cutin biosynthetic process"/>
    <property type="evidence" value="ECO:0000318"/>
    <property type="project" value="GO_Central"/>
</dbReference>
<evidence type="ECO:0000256" key="7">
    <source>
        <dbReference type="SAM" id="Phobius"/>
    </source>
</evidence>
<dbReference type="HOGENOM" id="CLU_028504_1_0_1"/>
<dbReference type="eggNOG" id="ENOG502QT0D">
    <property type="taxonomic scope" value="Eukaryota"/>
</dbReference>
<dbReference type="OMA" id="QKYRALP"/>
<evidence type="ECO:0000256" key="6">
    <source>
        <dbReference type="ARBA" id="ARBA00023136"/>
    </source>
</evidence>
<evidence type="ECO:0000259" key="8">
    <source>
        <dbReference type="SMART" id="SM00563"/>
    </source>
</evidence>
<dbReference type="Proteomes" id="UP000001514">
    <property type="component" value="Unassembled WGS sequence"/>
</dbReference>
<dbReference type="InterPro" id="IPR023214">
    <property type="entry name" value="HAD_sf"/>
</dbReference>
<feature type="transmembrane region" description="Helical" evidence="7">
    <location>
        <begin position="248"/>
        <end position="270"/>
    </location>
</feature>
<dbReference type="PANTHER" id="PTHR15486:SF96">
    <property type="entry name" value="LIPID DROPLET-REGULATING VLDL ASSEMBLY FACTOR AUP1"/>
    <property type="match status" value="1"/>
</dbReference>
<evidence type="ECO:0000256" key="2">
    <source>
        <dbReference type="ARBA" id="ARBA00007937"/>
    </source>
</evidence>
<keyword evidence="5 7" id="KW-1133">Transmembrane helix</keyword>
<protein>
    <submittedName>
        <fullName evidence="9">Uncharacterized protein GPAT2-2</fullName>
    </submittedName>
</protein>
<dbReference type="GeneID" id="9629875"/>
<evidence type="ECO:0000256" key="5">
    <source>
        <dbReference type="ARBA" id="ARBA00022989"/>
    </source>
</evidence>
<dbReference type="GO" id="GO:0016791">
    <property type="term" value="F:phosphatase activity"/>
    <property type="evidence" value="ECO:0000318"/>
    <property type="project" value="GO_Central"/>
</dbReference>
<dbReference type="EMBL" id="GL377667">
    <property type="protein sequence ID" value="EFJ08963.1"/>
    <property type="molecule type" value="Genomic_DNA"/>
</dbReference>
<dbReference type="SUPFAM" id="SSF69593">
    <property type="entry name" value="Glycerol-3-phosphate (1)-acyltransferase"/>
    <property type="match status" value="1"/>
</dbReference>
<evidence type="ECO:0000256" key="3">
    <source>
        <dbReference type="ARBA" id="ARBA00022679"/>
    </source>
</evidence>
<evidence type="ECO:0000256" key="1">
    <source>
        <dbReference type="ARBA" id="ARBA00004141"/>
    </source>
</evidence>
<dbReference type="PANTHER" id="PTHR15486">
    <property type="entry name" value="ANCIENT UBIQUITOUS PROTEIN"/>
    <property type="match status" value="1"/>
</dbReference>
<evidence type="ECO:0000313" key="10">
    <source>
        <dbReference type="Proteomes" id="UP000001514"/>
    </source>
</evidence>
<dbReference type="AlphaFoldDB" id="D8T352"/>
<dbReference type="InParanoid" id="D8T352"/>
<dbReference type="SUPFAM" id="SSF56784">
    <property type="entry name" value="HAD-like"/>
    <property type="match status" value="1"/>
</dbReference>
<keyword evidence="4 7" id="KW-0812">Transmembrane</keyword>
<dbReference type="InterPro" id="IPR002123">
    <property type="entry name" value="Plipid/glycerol_acylTrfase"/>
</dbReference>
<proteinExistence type="inferred from homology"/>
<dbReference type="Pfam" id="PF23270">
    <property type="entry name" value="HAD_RAM2_N"/>
    <property type="match status" value="1"/>
</dbReference>
<comment type="subcellular location">
    <subcellularLocation>
        <location evidence="1">Membrane</location>
        <topology evidence="1">Multi-pass membrane protein</topology>
    </subcellularLocation>
</comment>
<evidence type="ECO:0000313" key="9">
    <source>
        <dbReference type="EMBL" id="EFJ08963.1"/>
    </source>
</evidence>
<dbReference type="InterPro" id="IPR056462">
    <property type="entry name" value="HAD_RAM2/GPAT1-8"/>
</dbReference>
<dbReference type="InterPro" id="IPR036412">
    <property type="entry name" value="HAD-like_sf"/>
</dbReference>
<dbReference type="Gramene" id="EFJ08963">
    <property type="protein sequence ID" value="EFJ08963"/>
    <property type="gene ID" value="SELMODRAFT_269600"/>
</dbReference>
<accession>D8T352</accession>